<dbReference type="PANTHER" id="PTHR30193">
    <property type="entry name" value="ABC TRANSPORTER PERMEASE PROTEIN"/>
    <property type="match status" value="1"/>
</dbReference>
<evidence type="ECO:0000256" key="3">
    <source>
        <dbReference type="ARBA" id="ARBA00022475"/>
    </source>
</evidence>
<feature type="transmembrane region" description="Helical" evidence="7">
    <location>
        <begin position="12"/>
        <end position="32"/>
    </location>
</feature>
<evidence type="ECO:0000259" key="8">
    <source>
        <dbReference type="PROSITE" id="PS50928"/>
    </source>
</evidence>
<keyword evidence="2 7" id="KW-0813">Transport</keyword>
<evidence type="ECO:0000256" key="2">
    <source>
        <dbReference type="ARBA" id="ARBA00022448"/>
    </source>
</evidence>
<feature type="transmembrane region" description="Helical" evidence="7">
    <location>
        <begin position="262"/>
        <end position="284"/>
    </location>
</feature>
<comment type="caution">
    <text evidence="9">The sequence shown here is derived from an EMBL/GenBank/DDBJ whole genome shotgun (WGS) entry which is preliminary data.</text>
</comment>
<dbReference type="InterPro" id="IPR051393">
    <property type="entry name" value="ABC_transporter_permease"/>
</dbReference>
<evidence type="ECO:0000256" key="1">
    <source>
        <dbReference type="ARBA" id="ARBA00004651"/>
    </source>
</evidence>
<dbReference type="InterPro" id="IPR035906">
    <property type="entry name" value="MetI-like_sf"/>
</dbReference>
<dbReference type="RefSeq" id="WP_194423877.1">
    <property type="nucleotide sequence ID" value="NZ_BAAAPT010000001.1"/>
</dbReference>
<evidence type="ECO:0000256" key="5">
    <source>
        <dbReference type="ARBA" id="ARBA00022989"/>
    </source>
</evidence>
<feature type="transmembrane region" description="Helical" evidence="7">
    <location>
        <begin position="158"/>
        <end position="180"/>
    </location>
</feature>
<comment type="subcellular location">
    <subcellularLocation>
        <location evidence="1 7">Cell membrane</location>
        <topology evidence="1 7">Multi-pass membrane protein</topology>
    </subcellularLocation>
</comment>
<feature type="transmembrane region" description="Helical" evidence="7">
    <location>
        <begin position="108"/>
        <end position="128"/>
    </location>
</feature>
<accession>A0ABU5N573</accession>
<keyword evidence="4 7" id="KW-0812">Transmembrane</keyword>
<dbReference type="PROSITE" id="PS50928">
    <property type="entry name" value="ABC_TM1"/>
    <property type="match status" value="1"/>
</dbReference>
<keyword evidence="6 7" id="KW-0472">Membrane</keyword>
<comment type="similarity">
    <text evidence="7">Belongs to the binding-protein-dependent transport system permease family.</text>
</comment>
<evidence type="ECO:0000256" key="6">
    <source>
        <dbReference type="ARBA" id="ARBA00023136"/>
    </source>
</evidence>
<evidence type="ECO:0000256" key="7">
    <source>
        <dbReference type="RuleBase" id="RU363032"/>
    </source>
</evidence>
<evidence type="ECO:0000313" key="9">
    <source>
        <dbReference type="EMBL" id="MDZ8161236.1"/>
    </source>
</evidence>
<gene>
    <name evidence="9" type="ORF">R2Q92_05255</name>
</gene>
<name>A0ABU5N573_9MICO</name>
<feature type="transmembrane region" description="Helical" evidence="7">
    <location>
        <begin position="75"/>
        <end position="96"/>
    </location>
</feature>
<keyword evidence="5 7" id="KW-1133">Transmembrane helix</keyword>
<sequence>MSSRRTRVPHRALPYLLVAPVVLLLAVFYLYPLGYNLVLSFFDWNMRGPMTFVGFGNFVEMFTDPDFGRILGNTILYMVMDVTLTLAVGFALALYLRRLSWVNRFLESVVFVPTVISLVSVSLVFVWLMRADDGLLNWALSLFGVDAVGWLTDPSVALVSVALVSVWKSAGLNALIILAAMRAIPPYLDEAAALDRASRWSRFTRITVPMISPTLFFLVLINIIASFQAFDSINVMTQGGPQGATNTLIFSIYREGFNYYRVGYAAAMATVLMVIVGAITAVYFRVLQRKVHYR</sequence>
<keyword evidence="3" id="KW-1003">Cell membrane</keyword>
<evidence type="ECO:0000256" key="4">
    <source>
        <dbReference type="ARBA" id="ARBA00022692"/>
    </source>
</evidence>
<dbReference type="CDD" id="cd06261">
    <property type="entry name" value="TM_PBP2"/>
    <property type="match status" value="1"/>
</dbReference>
<protein>
    <submittedName>
        <fullName evidence="9">Sugar ABC transporter permease</fullName>
    </submittedName>
</protein>
<organism evidence="9 10">
    <name type="scientific">Microbacterium aquimaris</name>
    <dbReference type="NCBI Taxonomy" id="459816"/>
    <lineage>
        <taxon>Bacteria</taxon>
        <taxon>Bacillati</taxon>
        <taxon>Actinomycetota</taxon>
        <taxon>Actinomycetes</taxon>
        <taxon>Micrococcales</taxon>
        <taxon>Microbacteriaceae</taxon>
        <taxon>Microbacterium</taxon>
    </lineage>
</organism>
<dbReference type="Pfam" id="PF00528">
    <property type="entry name" value="BPD_transp_1"/>
    <property type="match status" value="1"/>
</dbReference>
<dbReference type="PANTHER" id="PTHR30193:SF37">
    <property type="entry name" value="INNER MEMBRANE ABC TRANSPORTER PERMEASE PROTEIN YCJO"/>
    <property type="match status" value="1"/>
</dbReference>
<feature type="domain" description="ABC transmembrane type-1" evidence="8">
    <location>
        <begin position="71"/>
        <end position="283"/>
    </location>
</feature>
<evidence type="ECO:0000313" key="10">
    <source>
        <dbReference type="Proteomes" id="UP001291912"/>
    </source>
</evidence>
<feature type="transmembrane region" description="Helical" evidence="7">
    <location>
        <begin position="206"/>
        <end position="230"/>
    </location>
</feature>
<dbReference type="InterPro" id="IPR000515">
    <property type="entry name" value="MetI-like"/>
</dbReference>
<dbReference type="Proteomes" id="UP001291912">
    <property type="component" value="Unassembled WGS sequence"/>
</dbReference>
<reference evidence="9 10" key="1">
    <citation type="submission" date="2023-10" db="EMBL/GenBank/DDBJ databases">
        <title>Microbacterium xanthum sp. nov., isolated from seaweed.</title>
        <authorList>
            <person name="Lee S.D."/>
        </authorList>
    </citation>
    <scope>NUCLEOTIDE SEQUENCE [LARGE SCALE GENOMIC DNA]</scope>
    <source>
        <strain evidence="9 10">KCTC 19124</strain>
    </source>
</reference>
<dbReference type="SUPFAM" id="SSF161098">
    <property type="entry name" value="MetI-like"/>
    <property type="match status" value="1"/>
</dbReference>
<dbReference type="EMBL" id="JAWJYN010000001">
    <property type="protein sequence ID" value="MDZ8161236.1"/>
    <property type="molecule type" value="Genomic_DNA"/>
</dbReference>
<dbReference type="Gene3D" id="1.10.3720.10">
    <property type="entry name" value="MetI-like"/>
    <property type="match status" value="1"/>
</dbReference>
<keyword evidence="10" id="KW-1185">Reference proteome</keyword>
<proteinExistence type="inferred from homology"/>